<keyword evidence="2" id="KW-0472">Membrane</keyword>
<dbReference type="PANTHER" id="PTHR11626:SF2">
    <property type="entry name" value="SQUALENE SYNTHASE"/>
    <property type="match status" value="1"/>
</dbReference>
<comment type="similarity">
    <text evidence="1">Belongs to the phytoene/squalene synthase family.</text>
</comment>
<dbReference type="AlphaFoldDB" id="A0A7I4E0T0"/>
<dbReference type="SUPFAM" id="SSF48576">
    <property type="entry name" value="Terpenoid synthases"/>
    <property type="match status" value="1"/>
</dbReference>
<dbReference type="InterPro" id="IPR008949">
    <property type="entry name" value="Isoprenoid_synthase_dom_sf"/>
</dbReference>
<evidence type="ECO:0000313" key="3">
    <source>
        <dbReference type="EnsemblPlants" id="Pp3c5_23820V3.8"/>
    </source>
</evidence>
<accession>A0A7I4E0T0</accession>
<dbReference type="EMBL" id="ABEU02000005">
    <property type="status" value="NOT_ANNOTATED_CDS"/>
    <property type="molecule type" value="Genomic_DNA"/>
</dbReference>
<dbReference type="Gramene" id="Pp3c5_23820V3.8">
    <property type="protein sequence ID" value="Pp3c5_23820V3.8"/>
    <property type="gene ID" value="Pp3c5_23820"/>
</dbReference>
<dbReference type="GO" id="GO:0045338">
    <property type="term" value="P:farnesyl diphosphate metabolic process"/>
    <property type="evidence" value="ECO:0000318"/>
    <property type="project" value="GO_Central"/>
</dbReference>
<name>A0A7I4E0T0_PHYPA</name>
<dbReference type="GO" id="GO:0005789">
    <property type="term" value="C:endoplasmic reticulum membrane"/>
    <property type="evidence" value="ECO:0000318"/>
    <property type="project" value="GO_Central"/>
</dbReference>
<evidence type="ECO:0000256" key="2">
    <source>
        <dbReference type="SAM" id="Phobius"/>
    </source>
</evidence>
<keyword evidence="2" id="KW-0812">Transmembrane</keyword>
<reference evidence="3 4" key="2">
    <citation type="journal article" date="2018" name="Plant J.">
        <title>The Physcomitrella patens chromosome-scale assembly reveals moss genome structure and evolution.</title>
        <authorList>
            <person name="Lang D."/>
            <person name="Ullrich K.K."/>
            <person name="Murat F."/>
            <person name="Fuchs J."/>
            <person name="Jenkins J."/>
            <person name="Haas F.B."/>
            <person name="Piednoel M."/>
            <person name="Gundlach H."/>
            <person name="Van Bel M."/>
            <person name="Meyberg R."/>
            <person name="Vives C."/>
            <person name="Morata J."/>
            <person name="Symeonidi A."/>
            <person name="Hiss M."/>
            <person name="Muchero W."/>
            <person name="Kamisugi Y."/>
            <person name="Saleh O."/>
            <person name="Blanc G."/>
            <person name="Decker E.L."/>
            <person name="van Gessel N."/>
            <person name="Grimwood J."/>
            <person name="Hayes R.D."/>
            <person name="Graham S.W."/>
            <person name="Gunter L.E."/>
            <person name="McDaniel S.F."/>
            <person name="Hoernstein S.N.W."/>
            <person name="Larsson A."/>
            <person name="Li F.W."/>
            <person name="Perroud P.F."/>
            <person name="Phillips J."/>
            <person name="Ranjan P."/>
            <person name="Rokshar D.S."/>
            <person name="Rothfels C.J."/>
            <person name="Schneider L."/>
            <person name="Shu S."/>
            <person name="Stevenson D.W."/>
            <person name="Thummler F."/>
            <person name="Tillich M."/>
            <person name="Villarreal Aguilar J.C."/>
            <person name="Widiez T."/>
            <person name="Wong G.K."/>
            <person name="Wymore A."/>
            <person name="Zhang Y."/>
            <person name="Zimmer A.D."/>
            <person name="Quatrano R.S."/>
            <person name="Mayer K.F.X."/>
            <person name="Goodstein D."/>
            <person name="Casacuberta J.M."/>
            <person name="Vandepoele K."/>
            <person name="Reski R."/>
            <person name="Cuming A.C."/>
            <person name="Tuskan G.A."/>
            <person name="Maumus F."/>
            <person name="Salse J."/>
            <person name="Schmutz J."/>
            <person name="Rensing S.A."/>
        </authorList>
    </citation>
    <scope>NUCLEOTIDE SEQUENCE [LARGE SCALE GENOMIC DNA]</scope>
    <source>
        <strain evidence="3 4">cv. Gransden 2004</strain>
    </source>
</reference>
<reference evidence="3 4" key="1">
    <citation type="journal article" date="2008" name="Science">
        <title>The Physcomitrella genome reveals evolutionary insights into the conquest of land by plants.</title>
        <authorList>
            <person name="Rensing S."/>
            <person name="Lang D."/>
            <person name="Zimmer A."/>
            <person name="Terry A."/>
            <person name="Salamov A."/>
            <person name="Shapiro H."/>
            <person name="Nishiyama T."/>
            <person name="Perroud P.-F."/>
            <person name="Lindquist E."/>
            <person name="Kamisugi Y."/>
            <person name="Tanahashi T."/>
            <person name="Sakakibara K."/>
            <person name="Fujita T."/>
            <person name="Oishi K."/>
            <person name="Shin-I T."/>
            <person name="Kuroki Y."/>
            <person name="Toyoda A."/>
            <person name="Suzuki Y."/>
            <person name="Hashimoto A."/>
            <person name="Yamaguchi K."/>
            <person name="Sugano A."/>
            <person name="Kohara Y."/>
            <person name="Fujiyama A."/>
            <person name="Anterola A."/>
            <person name="Aoki S."/>
            <person name="Ashton N."/>
            <person name="Barbazuk W.B."/>
            <person name="Barker E."/>
            <person name="Bennetzen J."/>
            <person name="Bezanilla M."/>
            <person name="Blankenship R."/>
            <person name="Cho S.H."/>
            <person name="Dutcher S."/>
            <person name="Estelle M."/>
            <person name="Fawcett J.A."/>
            <person name="Gundlach H."/>
            <person name="Hanada K."/>
            <person name="Heyl A."/>
            <person name="Hicks K.A."/>
            <person name="Hugh J."/>
            <person name="Lohr M."/>
            <person name="Mayer K."/>
            <person name="Melkozernov A."/>
            <person name="Murata T."/>
            <person name="Nelson D."/>
            <person name="Pils B."/>
            <person name="Prigge M."/>
            <person name="Reiss B."/>
            <person name="Renner T."/>
            <person name="Rombauts S."/>
            <person name="Rushton P."/>
            <person name="Sanderfoot A."/>
            <person name="Schween G."/>
            <person name="Shiu S.-H."/>
            <person name="Stueber K."/>
            <person name="Theodoulou F.L."/>
            <person name="Tu H."/>
            <person name="Van de Peer Y."/>
            <person name="Verrier P.J."/>
            <person name="Waters E."/>
            <person name="Wood A."/>
            <person name="Yang L."/>
            <person name="Cove D."/>
            <person name="Cuming A."/>
            <person name="Hasebe M."/>
            <person name="Lucas S."/>
            <person name="Mishler D.B."/>
            <person name="Reski R."/>
            <person name="Grigoriev I."/>
            <person name="Quatrano R.S."/>
            <person name="Boore J.L."/>
        </authorList>
    </citation>
    <scope>NUCLEOTIDE SEQUENCE [LARGE SCALE GENOMIC DNA]</scope>
    <source>
        <strain evidence="3 4">cv. Gransden 2004</strain>
    </source>
</reference>
<keyword evidence="4" id="KW-1185">Reference proteome</keyword>
<keyword evidence="2" id="KW-1133">Transmembrane helix</keyword>
<dbReference type="Proteomes" id="UP000006727">
    <property type="component" value="Chromosome 5"/>
</dbReference>
<dbReference type="NCBIfam" id="TIGR01559">
    <property type="entry name" value="squal_synth"/>
    <property type="match status" value="1"/>
</dbReference>
<evidence type="ECO:0000313" key="4">
    <source>
        <dbReference type="Proteomes" id="UP000006727"/>
    </source>
</evidence>
<dbReference type="EnsemblPlants" id="Pp3c5_23820V3.8">
    <property type="protein sequence ID" value="Pp3c5_23820V3.8"/>
    <property type="gene ID" value="Pp3c5_23820"/>
</dbReference>
<dbReference type="GO" id="GO:0051996">
    <property type="term" value="F:squalene synthase [NAD(P)H] activity"/>
    <property type="evidence" value="ECO:0000318"/>
    <property type="project" value="GO_Central"/>
</dbReference>
<gene>
    <name evidence="3" type="primary">LOC112282546</name>
</gene>
<dbReference type="InParanoid" id="A0A7I4E0T0"/>
<proteinExistence type="inferred from homology"/>
<dbReference type="InterPro" id="IPR006449">
    <property type="entry name" value="Squal_synth-like"/>
</dbReference>
<dbReference type="InterPro" id="IPR033904">
    <property type="entry name" value="Trans_IPPS_HH"/>
</dbReference>
<dbReference type="InterPro" id="IPR002060">
    <property type="entry name" value="Squ/phyt_synthse"/>
</dbReference>
<protein>
    <recommendedName>
        <fullName evidence="5">Squalene synthase</fullName>
    </recommendedName>
</protein>
<dbReference type="GO" id="GO:0008610">
    <property type="term" value="P:lipid biosynthetic process"/>
    <property type="evidence" value="ECO:0007669"/>
    <property type="project" value="InterPro"/>
</dbReference>
<dbReference type="FunFam" id="1.10.600.10:FF:000012">
    <property type="entry name" value="Squalene synthase 1"/>
    <property type="match status" value="1"/>
</dbReference>
<evidence type="ECO:0008006" key="5">
    <source>
        <dbReference type="Google" id="ProtNLM"/>
    </source>
</evidence>
<dbReference type="CDD" id="cd00683">
    <property type="entry name" value="Trans_IPPS_HH"/>
    <property type="match status" value="1"/>
</dbReference>
<feature type="transmembrane region" description="Helical" evidence="2">
    <location>
        <begin position="401"/>
        <end position="419"/>
    </location>
</feature>
<dbReference type="Pfam" id="PF00494">
    <property type="entry name" value="SQS_PSY"/>
    <property type="match status" value="1"/>
</dbReference>
<sequence length="421" mass="48297">MCLARFERDSKQSFKMGIIGAILKNPEDLHHLLKLKMASAAANRAIPSDPNLAFCYQMLRRVSGSFSIVILQLEPGLRNAVCVFYLVLRGLQAVEDDLTIPYDLKVELLRNLHKKIFDRDFHFPCGNNDYKLLMDKFYLVILAFLGLTTGYQEVITEITERMGEGMVKYLNTEIISREDYNEYCHFSAGLMGLGLTRIFYTAGMEQFTPDYLSNAMGLFLQKTNVIRDYLENINAQPTSRLRWPKEVWSKYADKPEAFMDETNYKQGLHCLNEMVTDALSHGLDCLHYMAALQDQPNLRFCATFQITALGTLAMCYNNVEVFRGSVRMRRGLTAKILDVKNMVDVYGAFYDFTRLIAAKIDKTDPSAVTTHKFVDDIRSICRFEIKNRRAFTIESKFGHETFLVVALFVILVIMLLIVTKQ</sequence>
<evidence type="ECO:0000256" key="1">
    <source>
        <dbReference type="ARBA" id="ARBA00006251"/>
    </source>
</evidence>
<reference evidence="3" key="3">
    <citation type="submission" date="2020-12" db="UniProtKB">
        <authorList>
            <consortium name="EnsemblPlants"/>
        </authorList>
    </citation>
    <scope>IDENTIFICATION</scope>
</reference>
<dbReference type="Gene3D" id="1.10.600.10">
    <property type="entry name" value="Farnesyl Diphosphate Synthase"/>
    <property type="match status" value="1"/>
</dbReference>
<dbReference type="PANTHER" id="PTHR11626">
    <property type="entry name" value="FARNESYL-DIPHOSPHATE FARNESYLTRANSFERASE"/>
    <property type="match status" value="1"/>
</dbReference>
<dbReference type="InterPro" id="IPR044844">
    <property type="entry name" value="Trans_IPPS_euk-type"/>
</dbReference>
<organism evidence="3 4">
    <name type="scientific">Physcomitrium patens</name>
    <name type="common">Spreading-leaved earth moss</name>
    <name type="synonym">Physcomitrella patens</name>
    <dbReference type="NCBI Taxonomy" id="3218"/>
    <lineage>
        <taxon>Eukaryota</taxon>
        <taxon>Viridiplantae</taxon>
        <taxon>Streptophyta</taxon>
        <taxon>Embryophyta</taxon>
        <taxon>Bryophyta</taxon>
        <taxon>Bryophytina</taxon>
        <taxon>Bryopsida</taxon>
        <taxon>Funariidae</taxon>
        <taxon>Funariales</taxon>
        <taxon>Funariaceae</taxon>
        <taxon>Physcomitrium</taxon>
    </lineage>
</organism>